<reference evidence="1 2" key="1">
    <citation type="submission" date="2018-06" db="EMBL/GenBank/DDBJ databases">
        <authorList>
            <consortium name="Pathogen Informatics"/>
            <person name="Doyle S."/>
        </authorList>
    </citation>
    <scope>NUCLEOTIDE SEQUENCE [LARGE SCALE GENOMIC DNA]</scope>
    <source>
        <strain evidence="1 2">NCTC12714</strain>
    </source>
</reference>
<sequence>MLKQYVEFKEYVLLDSSCGSGNFLGVNGFAKAIGIDIDKTALKIARKKLDSSVMLYHKKRIKQCLKREF</sequence>
<name>A0A377PQX9_9HELI</name>
<evidence type="ECO:0000313" key="2">
    <source>
        <dbReference type="Proteomes" id="UP000255139"/>
    </source>
</evidence>
<protein>
    <submittedName>
        <fullName evidence="1">Uncharacterized protein</fullName>
    </submittedName>
</protein>
<accession>A0A377PQX9</accession>
<organism evidence="1 2">
    <name type="scientific">Helicobacter muridarum</name>
    <dbReference type="NCBI Taxonomy" id="216"/>
    <lineage>
        <taxon>Bacteria</taxon>
        <taxon>Pseudomonadati</taxon>
        <taxon>Campylobacterota</taxon>
        <taxon>Epsilonproteobacteria</taxon>
        <taxon>Campylobacterales</taxon>
        <taxon>Helicobacteraceae</taxon>
        <taxon>Helicobacter</taxon>
    </lineage>
</organism>
<dbReference type="Gene3D" id="3.40.50.150">
    <property type="entry name" value="Vaccinia Virus protein VP39"/>
    <property type="match status" value="1"/>
</dbReference>
<gene>
    <name evidence="1" type="ORF">NCTC12714_00001</name>
</gene>
<dbReference type="SUPFAM" id="SSF53335">
    <property type="entry name" value="S-adenosyl-L-methionine-dependent methyltransferases"/>
    <property type="match status" value="1"/>
</dbReference>
<dbReference type="Proteomes" id="UP000255139">
    <property type="component" value="Unassembled WGS sequence"/>
</dbReference>
<dbReference type="REBASE" id="432014">
    <property type="entry name" value="M.Hmu12714ORF1P"/>
</dbReference>
<proteinExistence type="predicted"/>
<keyword evidence="2" id="KW-1185">Reference proteome</keyword>
<dbReference type="EMBL" id="UGJE01000001">
    <property type="protein sequence ID" value="STQ85226.1"/>
    <property type="molecule type" value="Genomic_DNA"/>
</dbReference>
<dbReference type="InterPro" id="IPR029063">
    <property type="entry name" value="SAM-dependent_MTases_sf"/>
</dbReference>
<evidence type="ECO:0000313" key="1">
    <source>
        <dbReference type="EMBL" id="STQ85226.1"/>
    </source>
</evidence>
<dbReference type="AlphaFoldDB" id="A0A377PQX9"/>